<dbReference type="Proteomes" id="UP000295418">
    <property type="component" value="Unassembled WGS sequence"/>
</dbReference>
<gene>
    <name evidence="5" type="ORF">E0485_02215</name>
</gene>
<keyword evidence="4" id="KW-0472">Membrane</keyword>
<protein>
    <submittedName>
        <fullName evidence="5">Na+/H+ antiporter subunit G</fullName>
    </submittedName>
</protein>
<dbReference type="OrthoDB" id="9806575at2"/>
<evidence type="ECO:0000313" key="5">
    <source>
        <dbReference type="EMBL" id="TCZ81112.1"/>
    </source>
</evidence>
<sequence length="123" mass="13356">MDAKAMIEIVVGILVITGTIISLISSLGIIRLPDVYNRAHASTKSATLGILCILLGAFLYFFFTHGVSSIRLLLGIVFVFLTAPVAGHIIIRSAHRSKVTLADISVQDDLQDYLESQKNVESK</sequence>
<keyword evidence="3" id="KW-0050">Antiport</keyword>
<name>A0A4V2WQ24_9BACL</name>
<keyword evidence="4" id="KW-0812">Transmembrane</keyword>
<keyword evidence="3" id="KW-0813">Transport</keyword>
<dbReference type="Pfam" id="PF03334">
    <property type="entry name" value="PhaG_MnhG_YufB"/>
    <property type="match status" value="1"/>
</dbReference>
<evidence type="ECO:0000256" key="4">
    <source>
        <dbReference type="SAM" id="Phobius"/>
    </source>
</evidence>
<keyword evidence="6" id="KW-1185">Reference proteome</keyword>
<dbReference type="PANTHER" id="PTHR34703:SF1">
    <property type="entry name" value="ANTIPORTER SUBUNIT MNHG2-RELATED"/>
    <property type="match status" value="1"/>
</dbReference>
<dbReference type="PANTHER" id="PTHR34703">
    <property type="entry name" value="ANTIPORTER SUBUNIT MNHG2-RELATED"/>
    <property type="match status" value="1"/>
</dbReference>
<dbReference type="InterPro" id="IPR005133">
    <property type="entry name" value="PhaG_MnhG_YufB"/>
</dbReference>
<comment type="subcellular location">
    <subcellularLocation>
        <location evidence="1">Membrane</location>
        <topology evidence="1">Multi-pass membrane protein</topology>
    </subcellularLocation>
</comment>
<dbReference type="GO" id="GO:0016020">
    <property type="term" value="C:membrane"/>
    <property type="evidence" value="ECO:0007669"/>
    <property type="project" value="UniProtKB-SubCell"/>
</dbReference>
<dbReference type="NCBIfam" id="NF009314">
    <property type="entry name" value="PRK12674.1-2"/>
    <property type="match status" value="1"/>
</dbReference>
<evidence type="ECO:0000313" key="6">
    <source>
        <dbReference type="Proteomes" id="UP000295418"/>
    </source>
</evidence>
<reference evidence="5 6" key="1">
    <citation type="submission" date="2019-03" db="EMBL/GenBank/DDBJ databases">
        <authorList>
            <person name="Kim M.K.M."/>
        </authorList>
    </citation>
    <scope>NUCLEOTIDE SEQUENCE [LARGE SCALE GENOMIC DNA]</scope>
    <source>
        <strain evidence="5 6">18JY21-1</strain>
    </source>
</reference>
<proteinExistence type="inferred from homology"/>
<dbReference type="AlphaFoldDB" id="A0A4V2WQ24"/>
<evidence type="ECO:0000256" key="3">
    <source>
        <dbReference type="ARBA" id="ARBA00022449"/>
    </source>
</evidence>
<keyword evidence="4" id="KW-1133">Transmembrane helix</keyword>
<feature type="transmembrane region" description="Helical" evidence="4">
    <location>
        <begin position="6"/>
        <end position="33"/>
    </location>
</feature>
<evidence type="ECO:0000256" key="2">
    <source>
        <dbReference type="ARBA" id="ARBA00008404"/>
    </source>
</evidence>
<dbReference type="NCBIfam" id="TIGR01300">
    <property type="entry name" value="CPA3_mnhG_phaG"/>
    <property type="match status" value="1"/>
</dbReference>
<comment type="similarity">
    <text evidence="2">Belongs to the CPA3 antiporters (TC 2.A.63) subunit G family.</text>
</comment>
<feature type="transmembrane region" description="Helical" evidence="4">
    <location>
        <begin position="45"/>
        <end position="63"/>
    </location>
</feature>
<feature type="transmembrane region" description="Helical" evidence="4">
    <location>
        <begin position="69"/>
        <end position="91"/>
    </location>
</feature>
<evidence type="ECO:0000256" key="1">
    <source>
        <dbReference type="ARBA" id="ARBA00004141"/>
    </source>
</evidence>
<dbReference type="GO" id="GO:0015385">
    <property type="term" value="F:sodium:proton antiporter activity"/>
    <property type="evidence" value="ECO:0007669"/>
    <property type="project" value="TreeGrafter"/>
</dbReference>
<organism evidence="5 6">
    <name type="scientific">Paenibacillus albiflavus</name>
    <dbReference type="NCBI Taxonomy" id="2545760"/>
    <lineage>
        <taxon>Bacteria</taxon>
        <taxon>Bacillati</taxon>
        <taxon>Bacillota</taxon>
        <taxon>Bacilli</taxon>
        <taxon>Bacillales</taxon>
        <taxon>Paenibacillaceae</taxon>
        <taxon>Paenibacillus</taxon>
    </lineage>
</organism>
<accession>A0A4V2WQ24</accession>
<dbReference type="EMBL" id="SKFG01000001">
    <property type="protein sequence ID" value="TCZ81112.1"/>
    <property type="molecule type" value="Genomic_DNA"/>
</dbReference>
<comment type="caution">
    <text evidence="5">The sequence shown here is derived from an EMBL/GenBank/DDBJ whole genome shotgun (WGS) entry which is preliminary data.</text>
</comment>
<dbReference type="RefSeq" id="WP_132416080.1">
    <property type="nucleotide sequence ID" value="NZ_SKFG01000001.1"/>
</dbReference>